<protein>
    <submittedName>
        <fullName evidence="2">M23 family metallopeptidase</fullName>
    </submittedName>
</protein>
<sequence>MLLGAWPALWFAGVGQMAYPADPARTGPAATVVSPFAEETVVGWGGDALEGNYHVVAPNERWAYDLLADPAGIGSSRLGDYGIYGMEVFAPAAGTIVEAEDGEADHAPGESESATLAGNHIYLRLDKTGTYLVFAHLMQGSLKVEAGMHVEVGRPLGRVGNSGSSSEPHLHLHHQRQNPAETNMFVSEGLPLYFEGESGAFMPVGGVTVRNGRDVPTGERLAPYTGTAEVP</sequence>
<dbReference type="InterPro" id="IPR016047">
    <property type="entry name" value="M23ase_b-sheet_dom"/>
</dbReference>
<feature type="domain" description="M23ase beta-sheet core" evidence="1">
    <location>
        <begin position="85"/>
        <end position="177"/>
    </location>
</feature>
<dbReference type="EMBL" id="JAAFGS010000004">
    <property type="protein sequence ID" value="NGZ76320.1"/>
    <property type="molecule type" value="Genomic_DNA"/>
</dbReference>
<dbReference type="Gene3D" id="2.70.70.10">
    <property type="entry name" value="Glucose Permease (Domain IIA)"/>
    <property type="match status" value="1"/>
</dbReference>
<dbReference type="Proteomes" id="UP000800303">
    <property type="component" value="Unassembled WGS sequence"/>
</dbReference>
<evidence type="ECO:0000313" key="3">
    <source>
        <dbReference type="Proteomes" id="UP000800303"/>
    </source>
</evidence>
<gene>
    <name evidence="2" type="ORF">GYN08_13400</name>
</gene>
<dbReference type="SUPFAM" id="SSF51261">
    <property type="entry name" value="Duplicated hybrid motif"/>
    <property type="match status" value="1"/>
</dbReference>
<name>A0ABX0F8S9_9BACL</name>
<dbReference type="PANTHER" id="PTHR21666">
    <property type="entry name" value="PEPTIDASE-RELATED"/>
    <property type="match status" value="1"/>
</dbReference>
<dbReference type="InterPro" id="IPR050570">
    <property type="entry name" value="Cell_wall_metabolism_enzyme"/>
</dbReference>
<proteinExistence type="predicted"/>
<dbReference type="Pfam" id="PF01551">
    <property type="entry name" value="Peptidase_M23"/>
    <property type="match status" value="1"/>
</dbReference>
<dbReference type="PANTHER" id="PTHR21666:SF285">
    <property type="entry name" value="M23 FAMILY METALLOPEPTIDASE"/>
    <property type="match status" value="1"/>
</dbReference>
<dbReference type="CDD" id="cd12797">
    <property type="entry name" value="M23_peptidase"/>
    <property type="match status" value="1"/>
</dbReference>
<reference evidence="2 3" key="1">
    <citation type="submission" date="2020-01" db="EMBL/GenBank/DDBJ databases">
        <title>Polyphasic characterisation and genomic insights into a novel alkali tolerant bacterium VR-M41.</title>
        <authorList>
            <person name="Vemuluri V.R."/>
        </authorList>
    </citation>
    <scope>NUCLEOTIDE SEQUENCE [LARGE SCALE GENOMIC DNA]</scope>
    <source>
        <strain evidence="2 3">VR-M41</strain>
    </source>
</reference>
<comment type="caution">
    <text evidence="2">The sequence shown here is derived from an EMBL/GenBank/DDBJ whole genome shotgun (WGS) entry which is preliminary data.</text>
</comment>
<organism evidence="2 3">
    <name type="scientific">Saccharibacillus alkalitolerans</name>
    <dbReference type="NCBI Taxonomy" id="2705290"/>
    <lineage>
        <taxon>Bacteria</taxon>
        <taxon>Bacillati</taxon>
        <taxon>Bacillota</taxon>
        <taxon>Bacilli</taxon>
        <taxon>Bacillales</taxon>
        <taxon>Paenibacillaceae</taxon>
        <taxon>Saccharibacillus</taxon>
    </lineage>
</organism>
<evidence type="ECO:0000259" key="1">
    <source>
        <dbReference type="Pfam" id="PF01551"/>
    </source>
</evidence>
<keyword evidence="3" id="KW-1185">Reference proteome</keyword>
<dbReference type="InterPro" id="IPR011055">
    <property type="entry name" value="Dup_hybrid_motif"/>
</dbReference>
<evidence type="ECO:0000313" key="2">
    <source>
        <dbReference type="EMBL" id="NGZ76320.1"/>
    </source>
</evidence>
<accession>A0ABX0F8S9</accession>